<reference evidence="1" key="2">
    <citation type="journal article" date="2010" name="Appl. Environ. Microbiol.">
        <title>Comparative analysis of acidobacterial genomic fragments from terrestrial and aquatic metagenomic libraries, with emphasis on acidobacteria subdivision 6.</title>
        <authorList>
            <person name="Kielak A.M."/>
            <person name="van Veen J.A."/>
            <person name="Kowalchuk G.A."/>
        </authorList>
    </citation>
    <scope>NUCLEOTIDE SEQUENCE</scope>
</reference>
<dbReference type="EMBL" id="GU260712">
    <property type="protein sequence ID" value="ADC36115.1"/>
    <property type="molecule type" value="Genomic_DNA"/>
</dbReference>
<reference evidence="1" key="1">
    <citation type="submission" date="2009-12" db="EMBL/GenBank/DDBJ databases">
        <authorList>
            <person name="Kielak A."/>
            <person name="van Veen J.A."/>
            <person name="Kowalchuk G.A."/>
        </authorList>
    </citation>
    <scope>NUCLEOTIDE SEQUENCE</scope>
</reference>
<proteinExistence type="predicted"/>
<organism evidence="1">
    <name type="scientific">uncultured bacterium 126</name>
    <dbReference type="NCBI Taxonomy" id="698379"/>
    <lineage>
        <taxon>Bacteria</taxon>
        <taxon>environmental samples</taxon>
    </lineage>
</organism>
<accession>E3T721</accession>
<protein>
    <submittedName>
        <fullName evidence="1">Uncharacterized protein</fullName>
    </submittedName>
</protein>
<dbReference type="AlphaFoldDB" id="E3T721"/>
<evidence type="ECO:0000313" key="1">
    <source>
        <dbReference type="EMBL" id="ADC36115.1"/>
    </source>
</evidence>
<name>E3T721_9BACT</name>
<sequence>MPDRGEGDAGLFSLSRAAYLEDLPAYAATLSLGAVTGERNLLPFIPWLAARRTVATFACTHDLEAVGINTPDELQQVEAFLLQRGPC</sequence>